<name>C6L977_9FIRM</name>
<comment type="caution">
    <text evidence="1">The sequence shown here is derived from an EMBL/GenBank/DDBJ whole genome shotgun (WGS) entry which is preliminary data.</text>
</comment>
<evidence type="ECO:0000313" key="1">
    <source>
        <dbReference type="EMBL" id="EET62816.1"/>
    </source>
</evidence>
<reference evidence="1" key="1">
    <citation type="submission" date="2009-07" db="EMBL/GenBank/DDBJ databases">
        <authorList>
            <person name="Weinstock G."/>
            <person name="Sodergren E."/>
            <person name="Clifton S."/>
            <person name="Fulton L."/>
            <person name="Fulton B."/>
            <person name="Courtney L."/>
            <person name="Fronick C."/>
            <person name="Harrison M."/>
            <person name="Strong C."/>
            <person name="Farmer C."/>
            <person name="Delahaunty K."/>
            <person name="Markovic C."/>
            <person name="Hall O."/>
            <person name="Minx P."/>
            <person name="Tomlinson C."/>
            <person name="Mitreva M."/>
            <person name="Nelson J."/>
            <person name="Hou S."/>
            <person name="Wollam A."/>
            <person name="Pepin K.H."/>
            <person name="Johnson M."/>
            <person name="Bhonagiri V."/>
            <person name="Nash W.E."/>
            <person name="Warren W."/>
            <person name="Chinwalla A."/>
            <person name="Mardis E.R."/>
            <person name="Wilson R.K."/>
        </authorList>
    </citation>
    <scope>NUCLEOTIDE SEQUENCE [LARGE SCALE GENOMIC DNA]</scope>
    <source>
        <strain evidence="1">DSM 14469</strain>
    </source>
</reference>
<sequence length="46" mass="4978">MSSADDRQLLQILRASGSNFVRPAFMEAKLLPISGAAKSQKQRVCG</sequence>
<protein>
    <submittedName>
        <fullName evidence="1">Uncharacterized protein</fullName>
    </submittedName>
</protein>
<evidence type="ECO:0000313" key="2">
    <source>
        <dbReference type="Proteomes" id="UP000005561"/>
    </source>
</evidence>
<dbReference type="EMBL" id="ACCL02000001">
    <property type="protein sequence ID" value="EET62816.1"/>
    <property type="molecule type" value="Genomic_DNA"/>
</dbReference>
<dbReference type="AlphaFoldDB" id="C6L977"/>
<proteinExistence type="predicted"/>
<organism evidence="1 2">
    <name type="scientific">Marvinbryantia formatexigens DSM 14469</name>
    <dbReference type="NCBI Taxonomy" id="478749"/>
    <lineage>
        <taxon>Bacteria</taxon>
        <taxon>Bacillati</taxon>
        <taxon>Bacillota</taxon>
        <taxon>Clostridia</taxon>
        <taxon>Lachnospirales</taxon>
        <taxon>Lachnospiraceae</taxon>
        <taxon>Marvinbryantia</taxon>
    </lineage>
</organism>
<accession>C6L977</accession>
<keyword evidence="2" id="KW-1185">Reference proteome</keyword>
<gene>
    <name evidence="1" type="ORF">BRYFOR_05167</name>
</gene>
<dbReference type="Proteomes" id="UP000005561">
    <property type="component" value="Unassembled WGS sequence"/>
</dbReference>